<keyword evidence="3" id="KW-1185">Reference proteome</keyword>
<comment type="caution">
    <text evidence="2">The sequence shown here is derived from an EMBL/GenBank/DDBJ whole genome shotgun (WGS) entry which is preliminary data.</text>
</comment>
<evidence type="ECO:0000256" key="1">
    <source>
        <dbReference type="SAM" id="MobiDB-lite"/>
    </source>
</evidence>
<dbReference type="Proteomes" id="UP001500416">
    <property type="component" value="Unassembled WGS sequence"/>
</dbReference>
<protein>
    <submittedName>
        <fullName evidence="2">Uncharacterized protein</fullName>
    </submittedName>
</protein>
<name>A0ABN0UKV0_9PSEU</name>
<evidence type="ECO:0000313" key="3">
    <source>
        <dbReference type="Proteomes" id="UP001500416"/>
    </source>
</evidence>
<proteinExistence type="predicted"/>
<reference evidence="2 3" key="1">
    <citation type="journal article" date="2019" name="Int. J. Syst. Evol. Microbiol.">
        <title>The Global Catalogue of Microorganisms (GCM) 10K type strain sequencing project: providing services to taxonomists for standard genome sequencing and annotation.</title>
        <authorList>
            <consortium name="The Broad Institute Genomics Platform"/>
            <consortium name="The Broad Institute Genome Sequencing Center for Infectious Disease"/>
            <person name="Wu L."/>
            <person name="Ma J."/>
        </authorList>
    </citation>
    <scope>NUCLEOTIDE SEQUENCE [LARGE SCALE GENOMIC DNA]</scope>
    <source>
        <strain evidence="2 3">JCM 3380</strain>
    </source>
</reference>
<evidence type="ECO:0000313" key="2">
    <source>
        <dbReference type="EMBL" id="GAA0253922.1"/>
    </source>
</evidence>
<sequence>MHLAAQDVDPQEGAAAVVPRGTFTQFGFRPHRNVDRHRDSLGSATAPPDRIGVTCYTVEPPNPPGWPRAGDGNHPRAPTGSTGEAVARRGT</sequence>
<feature type="region of interest" description="Disordered" evidence="1">
    <location>
        <begin position="28"/>
        <end position="91"/>
    </location>
</feature>
<accession>A0ABN0UKV0</accession>
<dbReference type="EMBL" id="BAAABU010000022">
    <property type="protein sequence ID" value="GAA0253922.1"/>
    <property type="molecule type" value="Genomic_DNA"/>
</dbReference>
<gene>
    <name evidence="2" type="ORF">GCM10010492_63280</name>
</gene>
<organism evidence="2 3">
    <name type="scientific">Saccharothrix mutabilis subsp. mutabilis</name>
    <dbReference type="NCBI Taxonomy" id="66855"/>
    <lineage>
        <taxon>Bacteria</taxon>
        <taxon>Bacillati</taxon>
        <taxon>Actinomycetota</taxon>
        <taxon>Actinomycetes</taxon>
        <taxon>Pseudonocardiales</taxon>
        <taxon>Pseudonocardiaceae</taxon>
        <taxon>Saccharothrix</taxon>
    </lineage>
</organism>